<organism evidence="2 3">
    <name type="scientific">Microdochium bolleyi</name>
    <dbReference type="NCBI Taxonomy" id="196109"/>
    <lineage>
        <taxon>Eukaryota</taxon>
        <taxon>Fungi</taxon>
        <taxon>Dikarya</taxon>
        <taxon>Ascomycota</taxon>
        <taxon>Pezizomycotina</taxon>
        <taxon>Sordariomycetes</taxon>
        <taxon>Xylariomycetidae</taxon>
        <taxon>Xylariales</taxon>
        <taxon>Microdochiaceae</taxon>
        <taxon>Microdochium</taxon>
    </lineage>
</organism>
<gene>
    <name evidence="2" type="ORF">Micbo1qcDRAFT_174254</name>
</gene>
<evidence type="ECO:0000313" key="3">
    <source>
        <dbReference type="Proteomes" id="UP000070501"/>
    </source>
</evidence>
<accession>A0A136J7N6</accession>
<keyword evidence="3" id="KW-1185">Reference proteome</keyword>
<dbReference type="Proteomes" id="UP000070501">
    <property type="component" value="Unassembled WGS sequence"/>
</dbReference>
<dbReference type="InParanoid" id="A0A136J7N6"/>
<dbReference type="OrthoDB" id="4760533at2759"/>
<dbReference type="AlphaFoldDB" id="A0A136J7N6"/>
<feature type="region of interest" description="Disordered" evidence="1">
    <location>
        <begin position="141"/>
        <end position="203"/>
    </location>
</feature>
<evidence type="ECO:0000256" key="1">
    <source>
        <dbReference type="SAM" id="MobiDB-lite"/>
    </source>
</evidence>
<protein>
    <submittedName>
        <fullName evidence="2">Uncharacterized protein</fullName>
    </submittedName>
</protein>
<sequence>MPPSNMTSAPESAWSEDFTPHDAIGFETVSSTAPTRDDFWRAVRYARAATDPDRLASYQRAGIATAPLRLPYTRDQIDTAVKFFMQPVPGMVSRDRPDQDVWWWAFFEIIVLKNNGIYTRSWAPERKGLARMVLNPPITVELTTSATKTRPRAEEPPPVSTYSEEAPPADRAGLGNQQPVARATEVPATSRSSEAQSSKKKFDAIQSNDSGSFVSVPLAPGTFKPTNIFLGFHKLQVVKAAGYGTFERDYRQAVYARISESGHISMSLRTKNMRWREVPKTYRLEDGCASSMRHGDVLYHEDFAGRTYDGVRSEVVRQSRLPLGQRNFRFWIPTPALDAAELARLRLKLKKEMEEEIAAQIALSQSSEARVFLR</sequence>
<proteinExistence type="predicted"/>
<reference evidence="3" key="1">
    <citation type="submission" date="2016-02" db="EMBL/GenBank/DDBJ databases">
        <title>Draft genome sequence of Microdochium bolleyi, a fungal endophyte of beachgrass.</title>
        <authorList>
            <consortium name="DOE Joint Genome Institute"/>
            <person name="David A.S."/>
            <person name="May G."/>
            <person name="Haridas S."/>
            <person name="Lim J."/>
            <person name="Wang M."/>
            <person name="Labutti K."/>
            <person name="Lipzen A."/>
            <person name="Barry K."/>
            <person name="Grigoriev I.V."/>
        </authorList>
    </citation>
    <scope>NUCLEOTIDE SEQUENCE [LARGE SCALE GENOMIC DNA]</scope>
    <source>
        <strain evidence="3">J235TASD1</strain>
    </source>
</reference>
<feature type="compositionally biased region" description="Polar residues" evidence="1">
    <location>
        <begin position="187"/>
        <end position="196"/>
    </location>
</feature>
<name>A0A136J7N6_9PEZI</name>
<dbReference type="EMBL" id="KQ964248">
    <property type="protein sequence ID" value="KXJ93162.1"/>
    <property type="molecule type" value="Genomic_DNA"/>
</dbReference>
<evidence type="ECO:0000313" key="2">
    <source>
        <dbReference type="EMBL" id="KXJ93162.1"/>
    </source>
</evidence>